<evidence type="ECO:0000256" key="7">
    <source>
        <dbReference type="ARBA" id="ARBA00022984"/>
    </source>
</evidence>
<dbReference type="PANTHER" id="PTHR30400:SF0">
    <property type="entry name" value="BIOSYNTHETIC PEPTIDOGLYCAN TRANSGLYCOSYLASE"/>
    <property type="match status" value="1"/>
</dbReference>
<evidence type="ECO:0000256" key="1">
    <source>
        <dbReference type="ARBA" id="ARBA00022475"/>
    </source>
</evidence>
<evidence type="ECO:0000256" key="6">
    <source>
        <dbReference type="ARBA" id="ARBA00022960"/>
    </source>
</evidence>
<dbReference type="EC" id="2.4.99.28" evidence="11"/>
<dbReference type="HAMAP" id="MF_00766">
    <property type="entry name" value="PGT_MtgA"/>
    <property type="match status" value="1"/>
</dbReference>
<dbReference type="InterPro" id="IPR011812">
    <property type="entry name" value="Pep_trsgly"/>
</dbReference>
<organism evidence="13 14">
    <name type="scientific">Ancylobacter amanitiformis</name>
    <dbReference type="NCBI Taxonomy" id="217069"/>
    <lineage>
        <taxon>Bacteria</taxon>
        <taxon>Pseudomonadati</taxon>
        <taxon>Pseudomonadota</taxon>
        <taxon>Alphaproteobacteria</taxon>
        <taxon>Hyphomicrobiales</taxon>
        <taxon>Xanthobacteraceae</taxon>
        <taxon>Ancylobacter</taxon>
    </lineage>
</organism>
<dbReference type="InterPro" id="IPR036950">
    <property type="entry name" value="PBP_transglycosylase"/>
</dbReference>
<sequence length="226" mass="24748">MRVLIWWAWRVALVVVAAPLLLALLYNVVQPVSTLMLWRQAMLEPVTRIWVPIENISPALIRSVLASEDARFCAHDGVDFVELQNAMDDSDDGEPSRGASTITMQLAKNLFLWPGRSFIRKGLEFPLALYLNAVMSKRRQIEIYLNLAEWGPTGEFGAEAGAQRAFGSGIGRLSARQAALLAVMLPNPYRRDAGKPGPGLSRLAGNLVARLPREGPELTACLGLGS</sequence>
<keyword evidence="5 11" id="KW-0812">Transmembrane</keyword>
<evidence type="ECO:0000256" key="3">
    <source>
        <dbReference type="ARBA" id="ARBA00022676"/>
    </source>
</evidence>
<dbReference type="GO" id="GO:0016757">
    <property type="term" value="F:glycosyltransferase activity"/>
    <property type="evidence" value="ECO:0007669"/>
    <property type="project" value="UniProtKB-KW"/>
</dbReference>
<evidence type="ECO:0000256" key="8">
    <source>
        <dbReference type="ARBA" id="ARBA00022989"/>
    </source>
</evidence>
<comment type="pathway">
    <text evidence="11">Cell wall biogenesis; peptidoglycan biosynthesis.</text>
</comment>
<protein>
    <recommendedName>
        <fullName evidence="11">Biosynthetic peptidoglycan transglycosylase</fullName>
        <ecNumber evidence="11">2.4.99.28</ecNumber>
    </recommendedName>
    <alternativeName>
        <fullName evidence="11">Glycan polymerase</fullName>
    </alternativeName>
    <alternativeName>
        <fullName evidence="11">Peptidoglycan glycosyltransferase MtgA</fullName>
        <shortName evidence="11">PGT</shortName>
    </alternativeName>
</protein>
<dbReference type="RefSeq" id="WP_306889242.1">
    <property type="nucleotide sequence ID" value="NZ_JAUSVR010000003.1"/>
</dbReference>
<keyword evidence="4 11" id="KW-0808">Transferase</keyword>
<reference evidence="13 14" key="1">
    <citation type="submission" date="2023-07" db="EMBL/GenBank/DDBJ databases">
        <title>Genomic Encyclopedia of Type Strains, Phase IV (KMG-IV): sequencing the most valuable type-strain genomes for metagenomic binning, comparative biology and taxonomic classification.</title>
        <authorList>
            <person name="Goeker M."/>
        </authorList>
    </citation>
    <scope>NUCLEOTIDE SEQUENCE [LARGE SCALE GENOMIC DNA]</scope>
    <source>
        <strain evidence="13 14">DSM 15561</strain>
    </source>
</reference>
<dbReference type="Gene3D" id="1.10.3810.10">
    <property type="entry name" value="Biosynthetic peptidoglycan transglycosylase-like"/>
    <property type="match status" value="1"/>
</dbReference>
<evidence type="ECO:0000256" key="11">
    <source>
        <dbReference type="HAMAP-Rule" id="MF_00766"/>
    </source>
</evidence>
<comment type="caution">
    <text evidence="13">The sequence shown here is derived from an EMBL/GenBank/DDBJ whole genome shotgun (WGS) entry which is preliminary data.</text>
</comment>
<keyword evidence="14" id="KW-1185">Reference proteome</keyword>
<evidence type="ECO:0000256" key="4">
    <source>
        <dbReference type="ARBA" id="ARBA00022679"/>
    </source>
</evidence>
<evidence type="ECO:0000256" key="10">
    <source>
        <dbReference type="ARBA" id="ARBA00023316"/>
    </source>
</evidence>
<proteinExistence type="inferred from homology"/>
<keyword evidence="9 11" id="KW-0472">Membrane</keyword>
<dbReference type="Proteomes" id="UP001235094">
    <property type="component" value="Unassembled WGS sequence"/>
</dbReference>
<name>A0ABU0LP75_9HYPH</name>
<evidence type="ECO:0000259" key="12">
    <source>
        <dbReference type="Pfam" id="PF00912"/>
    </source>
</evidence>
<keyword evidence="7 11" id="KW-0573">Peptidoglycan synthesis</keyword>
<dbReference type="Pfam" id="PF00912">
    <property type="entry name" value="Transgly"/>
    <property type="match status" value="1"/>
</dbReference>
<keyword evidence="3 11" id="KW-0328">Glycosyltransferase</keyword>
<dbReference type="SUPFAM" id="SSF53955">
    <property type="entry name" value="Lysozyme-like"/>
    <property type="match status" value="1"/>
</dbReference>
<feature type="domain" description="Glycosyl transferase family 51" evidence="12">
    <location>
        <begin position="45"/>
        <end position="192"/>
    </location>
</feature>
<evidence type="ECO:0000256" key="2">
    <source>
        <dbReference type="ARBA" id="ARBA00022519"/>
    </source>
</evidence>
<comment type="subcellular location">
    <subcellularLocation>
        <location evidence="11">Cell inner membrane</location>
        <topology evidence="11">Single-pass membrane protein</topology>
    </subcellularLocation>
</comment>
<evidence type="ECO:0000256" key="9">
    <source>
        <dbReference type="ARBA" id="ARBA00023136"/>
    </source>
</evidence>
<keyword evidence="2 11" id="KW-0997">Cell inner membrane</keyword>
<gene>
    <name evidence="11" type="primary">mtgA</name>
    <name evidence="13" type="ORF">QOZ99_001386</name>
</gene>
<comment type="function">
    <text evidence="11">Peptidoglycan polymerase that catalyzes glycan chain elongation from lipid-linked precursors.</text>
</comment>
<accession>A0ABU0LP75</accession>
<dbReference type="PANTHER" id="PTHR30400">
    <property type="entry name" value="MONOFUNCTIONAL BIOSYNTHETIC PEPTIDOGLYCAN TRANSGLYCOSYLASE"/>
    <property type="match status" value="1"/>
</dbReference>
<evidence type="ECO:0000313" key="14">
    <source>
        <dbReference type="Proteomes" id="UP001235094"/>
    </source>
</evidence>
<keyword evidence="6 11" id="KW-0133">Cell shape</keyword>
<comment type="catalytic activity">
    <reaction evidence="11">
        <text>[GlcNAc-(1-&gt;4)-Mur2Ac(oyl-L-Ala-gamma-D-Glu-L-Lys-D-Ala-D-Ala)](n)-di-trans,octa-cis-undecaprenyl diphosphate + beta-D-GlcNAc-(1-&gt;4)-Mur2Ac(oyl-L-Ala-gamma-D-Glu-L-Lys-D-Ala-D-Ala)-di-trans,octa-cis-undecaprenyl diphosphate = [GlcNAc-(1-&gt;4)-Mur2Ac(oyl-L-Ala-gamma-D-Glu-L-Lys-D-Ala-D-Ala)](n+1)-di-trans,octa-cis-undecaprenyl diphosphate + di-trans,octa-cis-undecaprenyl diphosphate + H(+)</text>
        <dbReference type="Rhea" id="RHEA:23708"/>
        <dbReference type="Rhea" id="RHEA-COMP:9602"/>
        <dbReference type="Rhea" id="RHEA-COMP:9603"/>
        <dbReference type="ChEBI" id="CHEBI:15378"/>
        <dbReference type="ChEBI" id="CHEBI:58405"/>
        <dbReference type="ChEBI" id="CHEBI:60033"/>
        <dbReference type="ChEBI" id="CHEBI:78435"/>
        <dbReference type="EC" id="2.4.99.28"/>
    </reaction>
</comment>
<dbReference type="EMBL" id="JAUSVR010000003">
    <property type="protein sequence ID" value="MDQ0510503.1"/>
    <property type="molecule type" value="Genomic_DNA"/>
</dbReference>
<dbReference type="InterPro" id="IPR001264">
    <property type="entry name" value="Glyco_trans_51"/>
</dbReference>
<keyword evidence="1 11" id="KW-1003">Cell membrane</keyword>
<dbReference type="InterPro" id="IPR023346">
    <property type="entry name" value="Lysozyme-like_dom_sf"/>
</dbReference>
<evidence type="ECO:0000313" key="13">
    <source>
        <dbReference type="EMBL" id="MDQ0510503.1"/>
    </source>
</evidence>
<comment type="similarity">
    <text evidence="11">Belongs to the glycosyltransferase 51 family.</text>
</comment>
<keyword evidence="10 11" id="KW-0961">Cell wall biogenesis/degradation</keyword>
<evidence type="ECO:0000256" key="5">
    <source>
        <dbReference type="ARBA" id="ARBA00022692"/>
    </source>
</evidence>
<feature type="transmembrane region" description="Helical" evidence="11">
    <location>
        <begin position="6"/>
        <end position="29"/>
    </location>
</feature>
<keyword evidence="8 11" id="KW-1133">Transmembrane helix</keyword>